<dbReference type="GO" id="GO:0005737">
    <property type="term" value="C:cytoplasm"/>
    <property type="evidence" value="ECO:0007669"/>
    <property type="project" value="TreeGrafter"/>
</dbReference>
<evidence type="ECO:0000259" key="1">
    <source>
        <dbReference type="Pfam" id="PF07992"/>
    </source>
</evidence>
<gene>
    <name evidence="2" type="ORF">D9611_010368</name>
</gene>
<dbReference type="PANTHER" id="PTHR43735">
    <property type="entry name" value="APOPTOSIS-INDUCING FACTOR 1"/>
    <property type="match status" value="1"/>
</dbReference>
<evidence type="ECO:0000313" key="3">
    <source>
        <dbReference type="Proteomes" id="UP000541558"/>
    </source>
</evidence>
<dbReference type="PRINTS" id="PR00368">
    <property type="entry name" value="FADPNR"/>
</dbReference>
<dbReference type="Pfam" id="PF07992">
    <property type="entry name" value="Pyr_redox_2"/>
    <property type="match status" value="1"/>
</dbReference>
<dbReference type="GO" id="GO:0050660">
    <property type="term" value="F:flavin adenine dinucleotide binding"/>
    <property type="evidence" value="ECO:0007669"/>
    <property type="project" value="TreeGrafter"/>
</dbReference>
<protein>
    <recommendedName>
        <fullName evidence="1">FAD/NAD(P)-binding domain-containing protein</fullName>
    </recommendedName>
</protein>
<organism evidence="2 3">
    <name type="scientific">Ephemerocybe angulata</name>
    <dbReference type="NCBI Taxonomy" id="980116"/>
    <lineage>
        <taxon>Eukaryota</taxon>
        <taxon>Fungi</taxon>
        <taxon>Dikarya</taxon>
        <taxon>Basidiomycota</taxon>
        <taxon>Agaricomycotina</taxon>
        <taxon>Agaricomycetes</taxon>
        <taxon>Agaricomycetidae</taxon>
        <taxon>Agaricales</taxon>
        <taxon>Agaricineae</taxon>
        <taxon>Psathyrellaceae</taxon>
        <taxon>Ephemerocybe</taxon>
    </lineage>
</organism>
<feature type="domain" description="FAD/NAD(P)-binding" evidence="1">
    <location>
        <begin position="13"/>
        <end position="310"/>
    </location>
</feature>
<dbReference type="SUPFAM" id="SSF51905">
    <property type="entry name" value="FAD/NAD(P)-binding domain"/>
    <property type="match status" value="1"/>
</dbReference>
<dbReference type="EMBL" id="JAACJK010000171">
    <property type="protein sequence ID" value="KAF5320100.1"/>
    <property type="molecule type" value="Genomic_DNA"/>
</dbReference>
<evidence type="ECO:0000313" key="2">
    <source>
        <dbReference type="EMBL" id="KAF5320100.1"/>
    </source>
</evidence>
<comment type="caution">
    <text evidence="2">The sequence shown here is derived from an EMBL/GenBank/DDBJ whole genome shotgun (WGS) entry which is preliminary data.</text>
</comment>
<dbReference type="Gene3D" id="3.50.50.60">
    <property type="entry name" value="FAD/NAD(P)-binding domain"/>
    <property type="match status" value="3"/>
</dbReference>
<dbReference type="PRINTS" id="PR00411">
    <property type="entry name" value="PNDRDTASEI"/>
</dbReference>
<dbReference type="OrthoDB" id="202203at2759"/>
<dbReference type="PANTHER" id="PTHR43735:SF2">
    <property type="entry name" value="FE-REGULATED PROTEIN 8"/>
    <property type="match status" value="1"/>
</dbReference>
<sequence length="448" mass="48535">MGGGNSPSGQTKTVVVLGVAYGGTKATQVLAAGLPDDWRLIVIDRNSHSNHVYVMPRFAVLPGHEYKSFIPYTNVFLDGENKKSNHIVLKTTVKAIRPNHITISEAFPELGIPCTDIAFDYAIYALGAHLPAPLDLWGKDPRDTLKPGNEKVWTYNGLKSEGMAWLQERQKVIEASPTVLVVGGGALGIQFATDIKAVHPEKKVTLLHSRKQLLPRFDQAMHDEIRKTMELQDIELILGERLDLSTTDENQKVVNAQGQRIVRTEKGRELAADLLLLCTGQKPNTQMLEAMDPATINPTNGLAYVQRTMQVTTAPPVESLAADLEASVSVSETASSSKAVNAPYTYSNIFAVGDVADAFGAIPAGHTAYYQGIVAANNIVKLVTKPGEKLEEYTPGEPAIKVSLGLTKGVYQVEGNVGTKDDGVPDLHAGAIWSLFGIKVEKDEDMFP</sequence>
<proteinExistence type="predicted"/>
<dbReference type="GO" id="GO:0004174">
    <property type="term" value="F:electron-transferring-flavoprotein dehydrogenase activity"/>
    <property type="evidence" value="ECO:0007669"/>
    <property type="project" value="TreeGrafter"/>
</dbReference>
<keyword evidence="3" id="KW-1185">Reference proteome</keyword>
<reference evidence="2 3" key="1">
    <citation type="journal article" date="2020" name="ISME J.">
        <title>Uncovering the hidden diversity of litter-decomposition mechanisms in mushroom-forming fungi.</title>
        <authorList>
            <person name="Floudas D."/>
            <person name="Bentzer J."/>
            <person name="Ahren D."/>
            <person name="Johansson T."/>
            <person name="Persson P."/>
            <person name="Tunlid A."/>
        </authorList>
    </citation>
    <scope>NUCLEOTIDE SEQUENCE [LARGE SCALE GENOMIC DNA]</scope>
    <source>
        <strain evidence="2 3">CBS 175.51</strain>
    </source>
</reference>
<dbReference type="InterPro" id="IPR036188">
    <property type="entry name" value="FAD/NAD-bd_sf"/>
</dbReference>
<name>A0A8H5BBB8_9AGAR</name>
<accession>A0A8H5BBB8</accession>
<dbReference type="AlphaFoldDB" id="A0A8H5BBB8"/>
<dbReference type="InterPro" id="IPR023753">
    <property type="entry name" value="FAD/NAD-binding_dom"/>
</dbReference>
<dbReference type="Proteomes" id="UP000541558">
    <property type="component" value="Unassembled WGS sequence"/>
</dbReference>